<sequence>MPNGPVAVQCLDTEPDEGWNKFPDEVETRSERGGSLYVRRATAFRRAPNQEALTLISREHSGSGSARDTQLMWIVDGPKPWTVNIGKRVSGRSPFSDSLIAGCENLWFSFGVRSSFLETHKLGMRWIDLDSMITATNTTSVPEVTAA</sequence>
<protein>
    <submittedName>
        <fullName evidence="1">Uncharacterized protein</fullName>
    </submittedName>
</protein>
<keyword evidence="2" id="KW-1185">Reference proteome</keyword>
<gene>
    <name evidence="1" type="ORF">RHGRI_026535</name>
</gene>
<name>A0AAV6IT44_9ERIC</name>
<dbReference type="AlphaFoldDB" id="A0AAV6IT44"/>
<dbReference type="Proteomes" id="UP000823749">
    <property type="component" value="Chromosome 9"/>
</dbReference>
<comment type="caution">
    <text evidence="1">The sequence shown here is derived from an EMBL/GenBank/DDBJ whole genome shotgun (WGS) entry which is preliminary data.</text>
</comment>
<dbReference type="EMBL" id="JACTNZ010000009">
    <property type="protein sequence ID" value="KAG5531957.1"/>
    <property type="molecule type" value="Genomic_DNA"/>
</dbReference>
<organism evidence="1 2">
    <name type="scientific">Rhododendron griersonianum</name>
    <dbReference type="NCBI Taxonomy" id="479676"/>
    <lineage>
        <taxon>Eukaryota</taxon>
        <taxon>Viridiplantae</taxon>
        <taxon>Streptophyta</taxon>
        <taxon>Embryophyta</taxon>
        <taxon>Tracheophyta</taxon>
        <taxon>Spermatophyta</taxon>
        <taxon>Magnoliopsida</taxon>
        <taxon>eudicotyledons</taxon>
        <taxon>Gunneridae</taxon>
        <taxon>Pentapetalae</taxon>
        <taxon>asterids</taxon>
        <taxon>Ericales</taxon>
        <taxon>Ericaceae</taxon>
        <taxon>Ericoideae</taxon>
        <taxon>Rhodoreae</taxon>
        <taxon>Rhododendron</taxon>
    </lineage>
</organism>
<proteinExistence type="predicted"/>
<accession>A0AAV6IT44</accession>
<reference evidence="1" key="1">
    <citation type="submission" date="2020-08" db="EMBL/GenBank/DDBJ databases">
        <title>Plant Genome Project.</title>
        <authorList>
            <person name="Zhang R.-G."/>
        </authorList>
    </citation>
    <scope>NUCLEOTIDE SEQUENCE</scope>
    <source>
        <strain evidence="1">WSP0</strain>
        <tissue evidence="1">Leaf</tissue>
    </source>
</reference>
<evidence type="ECO:0000313" key="2">
    <source>
        <dbReference type="Proteomes" id="UP000823749"/>
    </source>
</evidence>
<evidence type="ECO:0000313" key="1">
    <source>
        <dbReference type="EMBL" id="KAG5531957.1"/>
    </source>
</evidence>